<keyword evidence="2" id="KW-1185">Reference proteome</keyword>
<dbReference type="GeneID" id="54286886"/>
<name>A0A6A5X9F4_9PLEO</name>
<sequence>MQLAVSTSTDADMRARMRTYGRVDHSIIFRTIVDEIHGILGSLAQSSRYRFTSPGHIHNANSHRSLAMYVGIARRFLACSVQRDGNSPLSKRDLFLNKQIAIMSLADALYVGMGFGV</sequence>
<dbReference type="RefSeq" id="XP_033377920.1">
    <property type="nucleotide sequence ID" value="XM_033529489.1"/>
</dbReference>
<evidence type="ECO:0000313" key="2">
    <source>
        <dbReference type="Proteomes" id="UP000799778"/>
    </source>
</evidence>
<accession>A0A6A5X9F4</accession>
<protein>
    <submittedName>
        <fullName evidence="1">Uncharacterized protein</fullName>
    </submittedName>
</protein>
<dbReference type="Proteomes" id="UP000799778">
    <property type="component" value="Unassembled WGS sequence"/>
</dbReference>
<reference evidence="1" key="1">
    <citation type="journal article" date="2020" name="Stud. Mycol.">
        <title>101 Dothideomycetes genomes: a test case for predicting lifestyles and emergence of pathogens.</title>
        <authorList>
            <person name="Haridas S."/>
            <person name="Albert R."/>
            <person name="Binder M."/>
            <person name="Bloem J."/>
            <person name="Labutti K."/>
            <person name="Salamov A."/>
            <person name="Andreopoulos B."/>
            <person name="Baker S."/>
            <person name="Barry K."/>
            <person name="Bills G."/>
            <person name="Bluhm B."/>
            <person name="Cannon C."/>
            <person name="Castanera R."/>
            <person name="Culley D."/>
            <person name="Daum C."/>
            <person name="Ezra D."/>
            <person name="Gonzalez J."/>
            <person name="Henrissat B."/>
            <person name="Kuo A."/>
            <person name="Liang C."/>
            <person name="Lipzen A."/>
            <person name="Lutzoni F."/>
            <person name="Magnuson J."/>
            <person name="Mondo S."/>
            <person name="Nolan M."/>
            <person name="Ohm R."/>
            <person name="Pangilinan J."/>
            <person name="Park H.-J."/>
            <person name="Ramirez L."/>
            <person name="Alfaro M."/>
            <person name="Sun H."/>
            <person name="Tritt A."/>
            <person name="Yoshinaga Y."/>
            <person name="Zwiers L.-H."/>
            <person name="Turgeon B."/>
            <person name="Goodwin S."/>
            <person name="Spatafora J."/>
            <person name="Crous P."/>
            <person name="Grigoriev I."/>
        </authorList>
    </citation>
    <scope>NUCLEOTIDE SEQUENCE</scope>
    <source>
        <strain evidence="1">CBS 175.79</strain>
    </source>
</reference>
<proteinExistence type="predicted"/>
<dbReference type="AlphaFoldDB" id="A0A6A5X9F4"/>
<evidence type="ECO:0000313" key="1">
    <source>
        <dbReference type="EMBL" id="KAF2009581.1"/>
    </source>
</evidence>
<gene>
    <name evidence="1" type="ORF">BU24DRAFT_428474</name>
</gene>
<dbReference type="EMBL" id="ML978078">
    <property type="protein sequence ID" value="KAF2009581.1"/>
    <property type="molecule type" value="Genomic_DNA"/>
</dbReference>
<organism evidence="1 2">
    <name type="scientific">Aaosphaeria arxii CBS 175.79</name>
    <dbReference type="NCBI Taxonomy" id="1450172"/>
    <lineage>
        <taxon>Eukaryota</taxon>
        <taxon>Fungi</taxon>
        <taxon>Dikarya</taxon>
        <taxon>Ascomycota</taxon>
        <taxon>Pezizomycotina</taxon>
        <taxon>Dothideomycetes</taxon>
        <taxon>Pleosporomycetidae</taxon>
        <taxon>Pleosporales</taxon>
        <taxon>Pleosporales incertae sedis</taxon>
        <taxon>Aaosphaeria</taxon>
    </lineage>
</organism>